<evidence type="ECO:0000313" key="2">
    <source>
        <dbReference type="Proteomes" id="UP001055879"/>
    </source>
</evidence>
<sequence length="101" mass="11852">MVNILHSNFVEHKLLKKLDGRKQAMGWSQLSLDCISILHQSTFRIIFPETSNAKNPTFLSPKITSLSEFYTEIIIYILPIQSTHEMNFFRPMFICCFSLYF</sequence>
<gene>
    <name evidence="1" type="ORF">L6452_26157</name>
</gene>
<accession>A0ACB9ABQ0</accession>
<reference evidence="1 2" key="2">
    <citation type="journal article" date="2022" name="Mol. Ecol. Resour.">
        <title>The genomes of chicory, endive, great burdock and yacon provide insights into Asteraceae paleo-polyploidization history and plant inulin production.</title>
        <authorList>
            <person name="Fan W."/>
            <person name="Wang S."/>
            <person name="Wang H."/>
            <person name="Wang A."/>
            <person name="Jiang F."/>
            <person name="Liu H."/>
            <person name="Zhao H."/>
            <person name="Xu D."/>
            <person name="Zhang Y."/>
        </authorList>
    </citation>
    <scope>NUCLEOTIDE SEQUENCE [LARGE SCALE GENOMIC DNA]</scope>
    <source>
        <strain evidence="2">cv. Niubang</strain>
    </source>
</reference>
<keyword evidence="2" id="KW-1185">Reference proteome</keyword>
<organism evidence="1 2">
    <name type="scientific">Arctium lappa</name>
    <name type="common">Greater burdock</name>
    <name type="synonym">Lappa major</name>
    <dbReference type="NCBI Taxonomy" id="4217"/>
    <lineage>
        <taxon>Eukaryota</taxon>
        <taxon>Viridiplantae</taxon>
        <taxon>Streptophyta</taxon>
        <taxon>Embryophyta</taxon>
        <taxon>Tracheophyta</taxon>
        <taxon>Spermatophyta</taxon>
        <taxon>Magnoliopsida</taxon>
        <taxon>eudicotyledons</taxon>
        <taxon>Gunneridae</taxon>
        <taxon>Pentapetalae</taxon>
        <taxon>asterids</taxon>
        <taxon>campanulids</taxon>
        <taxon>Asterales</taxon>
        <taxon>Asteraceae</taxon>
        <taxon>Carduoideae</taxon>
        <taxon>Cardueae</taxon>
        <taxon>Arctiinae</taxon>
        <taxon>Arctium</taxon>
    </lineage>
</organism>
<name>A0ACB9ABQ0_ARCLA</name>
<reference evidence="2" key="1">
    <citation type="journal article" date="2022" name="Mol. Ecol. Resour.">
        <title>The genomes of chicory, endive, great burdock and yacon provide insights into Asteraceae palaeo-polyploidization history and plant inulin production.</title>
        <authorList>
            <person name="Fan W."/>
            <person name="Wang S."/>
            <person name="Wang H."/>
            <person name="Wang A."/>
            <person name="Jiang F."/>
            <person name="Liu H."/>
            <person name="Zhao H."/>
            <person name="Xu D."/>
            <person name="Zhang Y."/>
        </authorList>
    </citation>
    <scope>NUCLEOTIDE SEQUENCE [LARGE SCALE GENOMIC DNA]</scope>
    <source>
        <strain evidence="2">cv. Niubang</strain>
    </source>
</reference>
<evidence type="ECO:0000313" key="1">
    <source>
        <dbReference type="EMBL" id="KAI3707537.1"/>
    </source>
</evidence>
<comment type="caution">
    <text evidence="1">The sequence shown here is derived from an EMBL/GenBank/DDBJ whole genome shotgun (WGS) entry which is preliminary data.</text>
</comment>
<protein>
    <submittedName>
        <fullName evidence="1">Uncharacterized protein</fullName>
    </submittedName>
</protein>
<dbReference type="EMBL" id="CM042054">
    <property type="protein sequence ID" value="KAI3707537.1"/>
    <property type="molecule type" value="Genomic_DNA"/>
</dbReference>
<proteinExistence type="predicted"/>
<dbReference type="Proteomes" id="UP001055879">
    <property type="component" value="Linkage Group LG08"/>
</dbReference>